<dbReference type="RefSeq" id="WP_183558495.1">
    <property type="nucleotide sequence ID" value="NZ_JACHBX010000006.1"/>
</dbReference>
<name>A0A7W9X5H2_9BURK</name>
<dbReference type="InterPro" id="IPR028983">
    <property type="entry name" value="PA2201-like_C"/>
</dbReference>
<gene>
    <name evidence="2" type="ORF">HD842_004727</name>
</gene>
<dbReference type="InterPro" id="IPR015025">
    <property type="entry name" value="PoNi_C"/>
</dbReference>
<dbReference type="AlphaFoldDB" id="A0A7W9X5H2"/>
<evidence type="ECO:0000259" key="1">
    <source>
        <dbReference type="Pfam" id="PF08929"/>
    </source>
</evidence>
<protein>
    <recommendedName>
        <fullName evidence="1">PoNi C-terminal domain-containing protein</fullName>
    </recommendedName>
</protein>
<dbReference type="Pfam" id="PF08929">
    <property type="entry name" value="PoNi_C"/>
    <property type="match status" value="1"/>
</dbReference>
<dbReference type="Proteomes" id="UP000540787">
    <property type="component" value="Unassembled WGS sequence"/>
</dbReference>
<evidence type="ECO:0000313" key="2">
    <source>
        <dbReference type="EMBL" id="MBB6136549.1"/>
    </source>
</evidence>
<sequence>MTSAEKSFNASRRQPWISEISYKSTLASFDEDYKIMQEKLLESVDDPFERSLDLRVIANHRWFAFLLKYTAGVELQTLAEELSSVVLAYEEYSDEVENIPQAKYFSPFPLNDVIDEYVDFLNLLSACVLLHREDLVPRVHNLIVGTEFDENDAVIEEALKFFLSNRPVLDHWTWEKPYRLLLDAIDQEHQEMQSFCMKRYVENWYSEMKKKAHFWGKHEMISDDFSPYSGYWAMCSAAFTYLYKIDDSSYRDDIIYPKDMVDFARSMPPNSTFTGDGIATS</sequence>
<keyword evidence="3" id="KW-1185">Reference proteome</keyword>
<comment type="caution">
    <text evidence="2">The sequence shown here is derived from an EMBL/GenBank/DDBJ whole genome shotgun (WGS) entry which is preliminary data.</text>
</comment>
<reference evidence="2 3" key="1">
    <citation type="submission" date="2020-08" db="EMBL/GenBank/DDBJ databases">
        <title>The Agave Microbiome: Exploring the role of microbial communities in plant adaptations to desert environments.</title>
        <authorList>
            <person name="Partida-Martinez L.P."/>
        </authorList>
    </citation>
    <scope>NUCLEOTIDE SEQUENCE [LARGE SCALE GENOMIC DNA]</scope>
    <source>
        <strain evidence="2 3">AT3.2</strain>
    </source>
</reference>
<proteinExistence type="predicted"/>
<evidence type="ECO:0000313" key="3">
    <source>
        <dbReference type="Proteomes" id="UP000540787"/>
    </source>
</evidence>
<accession>A0A7W9X5H2</accession>
<feature type="domain" description="PoNi C-terminal" evidence="1">
    <location>
        <begin position="151"/>
        <end position="260"/>
    </location>
</feature>
<dbReference type="EMBL" id="JACHBX010000006">
    <property type="protein sequence ID" value="MBB6136549.1"/>
    <property type="molecule type" value="Genomic_DNA"/>
</dbReference>
<dbReference type="Gene3D" id="1.10.3920.10">
    <property type="entry name" value="PA2201 C-terminal domain-like"/>
    <property type="match status" value="1"/>
</dbReference>
<organism evidence="2 3">
    <name type="scientific">Massilia aurea</name>
    <dbReference type="NCBI Taxonomy" id="373040"/>
    <lineage>
        <taxon>Bacteria</taxon>
        <taxon>Pseudomonadati</taxon>
        <taxon>Pseudomonadota</taxon>
        <taxon>Betaproteobacteria</taxon>
        <taxon>Burkholderiales</taxon>
        <taxon>Oxalobacteraceae</taxon>
        <taxon>Telluria group</taxon>
        <taxon>Massilia</taxon>
    </lineage>
</organism>
<dbReference type="SUPFAM" id="SSF140731">
    <property type="entry name" value="PA2201 C-terminal domain-like"/>
    <property type="match status" value="1"/>
</dbReference>